<evidence type="ECO:0000256" key="1">
    <source>
        <dbReference type="SAM" id="MobiDB-lite"/>
    </source>
</evidence>
<dbReference type="CTD" id="3619"/>
<keyword evidence="2" id="KW-1185">Reference proteome</keyword>
<evidence type="ECO:0000313" key="2">
    <source>
        <dbReference type="Proteomes" id="UP000301870"/>
    </source>
</evidence>
<organism evidence="2 3">
    <name type="scientific">Spodoptera litura</name>
    <name type="common">Asian cotton leafworm</name>
    <dbReference type="NCBI Taxonomy" id="69820"/>
    <lineage>
        <taxon>Eukaryota</taxon>
        <taxon>Metazoa</taxon>
        <taxon>Ecdysozoa</taxon>
        <taxon>Arthropoda</taxon>
        <taxon>Hexapoda</taxon>
        <taxon>Insecta</taxon>
        <taxon>Pterygota</taxon>
        <taxon>Neoptera</taxon>
        <taxon>Endopterygota</taxon>
        <taxon>Lepidoptera</taxon>
        <taxon>Glossata</taxon>
        <taxon>Ditrysia</taxon>
        <taxon>Noctuoidea</taxon>
        <taxon>Noctuidae</taxon>
        <taxon>Amphipyrinae</taxon>
        <taxon>Spodoptera</taxon>
    </lineage>
</organism>
<reference evidence="3" key="1">
    <citation type="submission" date="2025-08" db="UniProtKB">
        <authorList>
            <consortium name="RefSeq"/>
        </authorList>
    </citation>
    <scope>IDENTIFICATION</scope>
    <source>
        <strain evidence="3">Ishihara</strain>
        <tissue evidence="3">Whole body</tissue>
    </source>
</reference>
<dbReference type="AlphaFoldDB" id="A0A9J7EUX9"/>
<dbReference type="GeneID" id="111363675"/>
<evidence type="ECO:0000313" key="3">
    <source>
        <dbReference type="RefSeq" id="XP_022836290.1"/>
    </source>
</evidence>
<dbReference type="Proteomes" id="UP000301870">
    <property type="component" value="Unplaced"/>
</dbReference>
<gene>
    <name evidence="3" type="primary">LOC111363675</name>
</gene>
<name>A0A9J7EUX9_SPOLT</name>
<dbReference type="RefSeq" id="XP_022836290.1">
    <property type="nucleotide sequence ID" value="XM_022980522.1"/>
</dbReference>
<sequence>MKKEAAIMAKEIEKRQKEYIEKQKMKHRMEDKTHTPLKGPGTPSGWQPQLSPAYMADGFQYLNSDEDEEPVDRPVPEWSTSKARRGQLYVQSQLCRAHVDRLFSVRVHSPDLRDIFPRIERARLKRTSSAVWHTPPARLPALAE</sequence>
<protein>
    <submittedName>
        <fullName evidence="3">Inner centromere protein</fullName>
    </submittedName>
</protein>
<accession>A0A9J7EUX9</accession>
<feature type="region of interest" description="Disordered" evidence="1">
    <location>
        <begin position="24"/>
        <end position="50"/>
    </location>
</feature>
<dbReference type="KEGG" id="sliu:111363675"/>
<proteinExistence type="predicted"/>
<feature type="region of interest" description="Disordered" evidence="1">
    <location>
        <begin position="64"/>
        <end position="83"/>
    </location>
</feature>
<dbReference type="OrthoDB" id="6123at2759"/>
<feature type="compositionally biased region" description="Basic and acidic residues" evidence="1">
    <location>
        <begin position="24"/>
        <end position="34"/>
    </location>
</feature>